<feature type="compositionally biased region" description="Polar residues" evidence="2">
    <location>
        <begin position="243"/>
        <end position="267"/>
    </location>
</feature>
<feature type="compositionally biased region" description="Basic and acidic residues" evidence="2">
    <location>
        <begin position="269"/>
        <end position="282"/>
    </location>
</feature>
<evidence type="ECO:0000256" key="2">
    <source>
        <dbReference type="SAM" id="MobiDB-lite"/>
    </source>
</evidence>
<reference evidence="3 4" key="1">
    <citation type="journal article" date="2015" name="Genome Biol. Evol.">
        <title>Comparative Genomics of a Bacterivorous Green Alga Reveals Evolutionary Causalities and Consequences of Phago-Mixotrophic Mode of Nutrition.</title>
        <authorList>
            <person name="Burns J.A."/>
            <person name="Paasch A."/>
            <person name="Narechania A."/>
            <person name="Kim E."/>
        </authorList>
    </citation>
    <scope>NUCLEOTIDE SEQUENCE [LARGE SCALE GENOMIC DNA]</scope>
    <source>
        <strain evidence="3 4">PLY_AMNH</strain>
    </source>
</reference>
<evidence type="ECO:0000313" key="4">
    <source>
        <dbReference type="Proteomes" id="UP001190700"/>
    </source>
</evidence>
<name>A0AAE0LAN9_9CHLO</name>
<feature type="coiled-coil region" evidence="1">
    <location>
        <begin position="41"/>
        <end position="95"/>
    </location>
</feature>
<sequence>MPLRREFEEYWDDIDQNFVQEPAAGGQTWKDRAYPQAADQRKKLENSLSDIDAQMAELEAAKKAVLQAKKLSDRKKEQEAKLDKCRTEEEAAQGRVRYVSENDALSFCRGAAQAFMYSRALFVVILPGCRSGFHAAYHEERAAAPGRPIHQAQPFYGIGRPDAQHGGAAANRQKAERWGVKHGITPIFGGGHTMALHRVQSARQAKEDQLLLLQQENELYQGSSEQLANAKALYQRMQKHDSQPGQSSQAYRGQNQGEHPKQSSQGHKQWLDRHSYISDESQRTLSSSHHRHPGDLRYG</sequence>
<gene>
    <name evidence="3" type="ORF">CYMTET_14142</name>
</gene>
<keyword evidence="4" id="KW-1185">Reference proteome</keyword>
<proteinExistence type="predicted"/>
<evidence type="ECO:0000313" key="3">
    <source>
        <dbReference type="EMBL" id="KAK3277879.1"/>
    </source>
</evidence>
<organism evidence="3 4">
    <name type="scientific">Cymbomonas tetramitiformis</name>
    <dbReference type="NCBI Taxonomy" id="36881"/>
    <lineage>
        <taxon>Eukaryota</taxon>
        <taxon>Viridiplantae</taxon>
        <taxon>Chlorophyta</taxon>
        <taxon>Pyramimonadophyceae</taxon>
        <taxon>Pyramimonadales</taxon>
        <taxon>Pyramimonadaceae</taxon>
        <taxon>Cymbomonas</taxon>
    </lineage>
</organism>
<accession>A0AAE0LAN9</accession>
<dbReference type="Proteomes" id="UP001190700">
    <property type="component" value="Unassembled WGS sequence"/>
</dbReference>
<keyword evidence="1" id="KW-0175">Coiled coil</keyword>
<dbReference type="AlphaFoldDB" id="A0AAE0LAN9"/>
<protein>
    <submittedName>
        <fullName evidence="3">Uncharacterized protein</fullName>
    </submittedName>
</protein>
<dbReference type="EMBL" id="LGRX02005806">
    <property type="protein sequence ID" value="KAK3277879.1"/>
    <property type="molecule type" value="Genomic_DNA"/>
</dbReference>
<evidence type="ECO:0000256" key="1">
    <source>
        <dbReference type="SAM" id="Coils"/>
    </source>
</evidence>
<comment type="caution">
    <text evidence="3">The sequence shown here is derived from an EMBL/GenBank/DDBJ whole genome shotgun (WGS) entry which is preliminary data.</text>
</comment>
<feature type="region of interest" description="Disordered" evidence="2">
    <location>
        <begin position="235"/>
        <end position="299"/>
    </location>
</feature>